<dbReference type="InterPro" id="IPR024344">
    <property type="entry name" value="MDMPI_metal-binding"/>
</dbReference>
<dbReference type="RefSeq" id="WP_013258876.1">
    <property type="nucleotide sequence ID" value="NC_014365.1"/>
</dbReference>
<evidence type="ECO:0000313" key="3">
    <source>
        <dbReference type="EMBL" id="ADK85435.1"/>
    </source>
</evidence>
<dbReference type="InterPro" id="IPR017517">
    <property type="entry name" value="Maleyloyr_isom"/>
</dbReference>
<organism evidence="3 4">
    <name type="scientific">Desulfarculus baarsii (strain ATCC 33931 / DSM 2075 / LMG 7858 / VKM B-1802 / 2st14)</name>
    <dbReference type="NCBI Taxonomy" id="644282"/>
    <lineage>
        <taxon>Bacteria</taxon>
        <taxon>Pseudomonadati</taxon>
        <taxon>Thermodesulfobacteriota</taxon>
        <taxon>Desulfarculia</taxon>
        <taxon>Desulfarculales</taxon>
        <taxon>Desulfarculaceae</taxon>
        <taxon>Desulfarculus</taxon>
    </lineage>
</organism>
<dbReference type="Gene3D" id="1.20.120.450">
    <property type="entry name" value="dinb family like domain"/>
    <property type="match status" value="1"/>
</dbReference>
<sequence>MKAICADLRDEYEALDFIVEGLDANGWRTLTPFLGWDIHYEIAHIAYFDGTARLAATMPDDFNKHVQELFANLDKWDEIFGQVRDMPDQDLLQYWREQRNALIAALEPMGPKDRLPWYGPPMSARSFAAARIMETWAHGQDVADALRVRRQATPRLRHIAHLGVTTYGWSFAVKGLAKPEAQIRVELSGPEGDLWAWGPEDAAQSIVGPAEDFCLVVTQRRNVADTALQPVGEAATQWMQVAQCFAGPPAHGPKPGERAW</sequence>
<gene>
    <name evidence="3" type="ordered locus">Deba_2070</name>
</gene>
<dbReference type="NCBIfam" id="TIGR03083">
    <property type="entry name" value="maleylpyruvate isomerase family mycothiol-dependent enzyme"/>
    <property type="match status" value="1"/>
</dbReference>
<dbReference type="SUPFAM" id="SSF109854">
    <property type="entry name" value="DinB/YfiT-like putative metalloenzymes"/>
    <property type="match status" value="1"/>
</dbReference>
<dbReference type="eggNOG" id="ENOG502Z7S3">
    <property type="taxonomic scope" value="Bacteria"/>
</dbReference>
<name>E1QIB8_DESB2</name>
<dbReference type="InterPro" id="IPR034660">
    <property type="entry name" value="DinB/YfiT-like"/>
</dbReference>
<dbReference type="Proteomes" id="UP000009047">
    <property type="component" value="Chromosome"/>
</dbReference>
<dbReference type="InterPro" id="IPR017518">
    <property type="entry name" value="CHP03084"/>
</dbReference>
<dbReference type="HOGENOM" id="CLU_067335_0_0_7"/>
<proteinExistence type="predicted"/>
<feature type="domain" description="Mycothiol-dependent maleylpyruvate isomerase metal-binding" evidence="2">
    <location>
        <begin position="8"/>
        <end position="143"/>
    </location>
</feature>
<dbReference type="KEGG" id="dbr:Deba_2070"/>
<keyword evidence="4" id="KW-1185">Reference proteome</keyword>
<reference evidence="3 4" key="1">
    <citation type="journal article" date="2010" name="Stand. Genomic Sci.">
        <title>Complete genome sequence of Desulfarculus baarsii type strain (2st14).</title>
        <authorList>
            <person name="Sun H."/>
            <person name="Spring S."/>
            <person name="Lapidus A."/>
            <person name="Davenport K."/>
            <person name="Del Rio T.G."/>
            <person name="Tice H."/>
            <person name="Nolan M."/>
            <person name="Copeland A."/>
            <person name="Cheng J.F."/>
            <person name="Lucas S."/>
            <person name="Tapia R."/>
            <person name="Goodwin L."/>
            <person name="Pitluck S."/>
            <person name="Ivanova N."/>
            <person name="Pagani I."/>
            <person name="Mavromatis K."/>
            <person name="Ovchinnikova G."/>
            <person name="Pati A."/>
            <person name="Chen A."/>
            <person name="Palaniappan K."/>
            <person name="Hauser L."/>
            <person name="Chang Y.J."/>
            <person name="Jeffries C.D."/>
            <person name="Detter J.C."/>
            <person name="Han C."/>
            <person name="Rohde M."/>
            <person name="Brambilla E."/>
            <person name="Goker M."/>
            <person name="Woyke T."/>
            <person name="Bristow J."/>
            <person name="Eisen J.A."/>
            <person name="Markowitz V."/>
            <person name="Hugenholtz P."/>
            <person name="Kyrpides N.C."/>
            <person name="Klenk H.P."/>
            <person name="Land M."/>
        </authorList>
    </citation>
    <scope>NUCLEOTIDE SEQUENCE [LARGE SCALE GENOMIC DNA]</scope>
    <source>
        <strain evidence="4">ATCC 33931 / DSM 2075 / LMG 7858 / VKM B-1802 / 2st14</strain>
    </source>
</reference>
<dbReference type="Pfam" id="PF08608">
    <property type="entry name" value="Wyosine_form"/>
    <property type="match status" value="1"/>
</dbReference>
<dbReference type="InterPro" id="IPR013917">
    <property type="entry name" value="tRNA_wybutosine-synth"/>
</dbReference>
<protein>
    <submittedName>
        <fullName evidence="3">Wyosine base formation</fullName>
    </submittedName>
</protein>
<dbReference type="EMBL" id="CP002085">
    <property type="protein sequence ID" value="ADK85435.1"/>
    <property type="molecule type" value="Genomic_DNA"/>
</dbReference>
<dbReference type="NCBIfam" id="TIGR03084">
    <property type="entry name" value="TIGR03084 family metal-binding protein"/>
    <property type="match status" value="1"/>
</dbReference>
<evidence type="ECO:0000313" key="4">
    <source>
        <dbReference type="Proteomes" id="UP000009047"/>
    </source>
</evidence>
<dbReference type="GO" id="GO:0046872">
    <property type="term" value="F:metal ion binding"/>
    <property type="evidence" value="ECO:0007669"/>
    <property type="project" value="InterPro"/>
</dbReference>
<feature type="domain" description="tRNA wybutosine-synthesis" evidence="1">
    <location>
        <begin position="183"/>
        <end position="222"/>
    </location>
</feature>
<dbReference type="AlphaFoldDB" id="E1QIB8"/>
<dbReference type="OrthoDB" id="113180at2"/>
<evidence type="ECO:0000259" key="1">
    <source>
        <dbReference type="Pfam" id="PF08608"/>
    </source>
</evidence>
<dbReference type="Pfam" id="PF11716">
    <property type="entry name" value="MDMPI_N"/>
    <property type="match status" value="1"/>
</dbReference>
<evidence type="ECO:0000259" key="2">
    <source>
        <dbReference type="Pfam" id="PF11716"/>
    </source>
</evidence>
<dbReference type="STRING" id="644282.Deba_2070"/>
<accession>E1QIB8</accession>